<proteinExistence type="predicted"/>
<evidence type="ECO:0000256" key="1">
    <source>
        <dbReference type="SAM" id="MobiDB-lite"/>
    </source>
</evidence>
<accession>A0ABW4EMJ9</accession>
<dbReference type="EMBL" id="JBHUDD010000151">
    <property type="protein sequence ID" value="MFD1511024.1"/>
    <property type="molecule type" value="Genomic_DNA"/>
</dbReference>
<feature type="compositionally biased region" description="Basic residues" evidence="1">
    <location>
        <begin position="39"/>
        <end position="48"/>
    </location>
</feature>
<dbReference type="Proteomes" id="UP001597186">
    <property type="component" value="Unassembled WGS sequence"/>
</dbReference>
<protein>
    <submittedName>
        <fullName evidence="2">Uncharacterized protein</fullName>
    </submittedName>
</protein>
<reference evidence="3" key="1">
    <citation type="journal article" date="2019" name="Int. J. Syst. Evol. Microbiol.">
        <title>The Global Catalogue of Microorganisms (GCM) 10K type strain sequencing project: providing services to taxonomists for standard genome sequencing and annotation.</title>
        <authorList>
            <consortium name="The Broad Institute Genomics Platform"/>
            <consortium name="The Broad Institute Genome Sequencing Center for Infectious Disease"/>
            <person name="Wu L."/>
            <person name="Ma J."/>
        </authorList>
    </citation>
    <scope>NUCLEOTIDE SEQUENCE [LARGE SCALE GENOMIC DNA]</scope>
    <source>
        <strain evidence="3">CGMCC 1.12477</strain>
    </source>
</reference>
<dbReference type="RefSeq" id="WP_379917795.1">
    <property type="nucleotide sequence ID" value="NZ_JBHUDD010000151.1"/>
</dbReference>
<organism evidence="2 3">
    <name type="scientific">Lacimonas salitolerans</name>
    <dbReference type="NCBI Taxonomy" id="1323750"/>
    <lineage>
        <taxon>Bacteria</taxon>
        <taxon>Pseudomonadati</taxon>
        <taxon>Pseudomonadota</taxon>
        <taxon>Alphaproteobacteria</taxon>
        <taxon>Rhodobacterales</taxon>
        <taxon>Paracoccaceae</taxon>
        <taxon>Lacimonas</taxon>
    </lineage>
</organism>
<evidence type="ECO:0000313" key="3">
    <source>
        <dbReference type="Proteomes" id="UP001597186"/>
    </source>
</evidence>
<sequence>MDGWLGFLLLLLLILVLYWVFFRQKPEPPEPRGAIKYRQSAKPRRRKRTPEEIAAERERREREREENRRDQIEERRRKIEKKRAEEDEARRKSLEDATRRNQEEDERRRRLAAREAADSTVGREFARYIGAPVPNDIKRSMQAFLAGEFVGSDRSPLAYVGYRVGKTNGLPEWDRNRRMKVCFCIDIPPEFRPDYASWRGPGSRERLNAMQSHIRMLAAMRRDRPGFEVAVSEWERDAEWLSSELDPLAEKFSRHGVTW</sequence>
<feature type="region of interest" description="Disordered" evidence="1">
    <location>
        <begin position="29"/>
        <end position="116"/>
    </location>
</feature>
<comment type="caution">
    <text evidence="2">The sequence shown here is derived from an EMBL/GenBank/DDBJ whole genome shotgun (WGS) entry which is preliminary data.</text>
</comment>
<gene>
    <name evidence="2" type="ORF">ACFTOW_16710</name>
</gene>
<name>A0ABW4EMJ9_9RHOB</name>
<keyword evidence="3" id="KW-1185">Reference proteome</keyword>
<feature type="compositionally biased region" description="Basic and acidic residues" evidence="1">
    <location>
        <begin position="49"/>
        <end position="116"/>
    </location>
</feature>
<evidence type="ECO:0000313" key="2">
    <source>
        <dbReference type="EMBL" id="MFD1511024.1"/>
    </source>
</evidence>